<evidence type="ECO:0000313" key="3">
    <source>
        <dbReference type="Proteomes" id="UP001141619"/>
    </source>
</evidence>
<protein>
    <submittedName>
        <fullName evidence="2">CHAD domain-containing protein</fullName>
    </submittedName>
</protein>
<dbReference type="InterPro" id="IPR007899">
    <property type="entry name" value="CHAD_dom"/>
</dbReference>
<accession>A0A9X3Z6G8</accession>
<comment type="caution">
    <text evidence="2">The sequence shown here is derived from an EMBL/GenBank/DDBJ whole genome shotgun (WGS) entry which is preliminary data.</text>
</comment>
<dbReference type="PROSITE" id="PS51708">
    <property type="entry name" value="CHAD"/>
    <property type="match status" value="1"/>
</dbReference>
<dbReference type="RefSeq" id="WP_274942879.1">
    <property type="nucleotide sequence ID" value="NZ_JANWOI010000001.1"/>
</dbReference>
<name>A0A9X3Z6G8_9PROT</name>
<sequence length="535" mass="60069">MTHYCAMDGVTLPVLVASILNAIPGSALPPGARKPVSFDRCYLDTTDGLLIRAGLVLLYEQTGRTQDGKGQLRLEQLVDHRLIATYQALQCPRFAADLPAGPFADRIAQLIGHRALLIHARHTGRKVEIRILDEDQKTVVKLRMLEGKLGGRPYSRRRPFGLRLELEPVRGYGKARGLTADGLAKLPQLVSFETSLHEAVFLALGMRPGGGGPRSALQFSPDLPAMTANRQILSRLLMVMEVNEQGILKDIDTEFLHDYRIALRRTRALVAVMKPSLPQDFATLKKELGWLGQITGLARDLDVYLLEFSSLSSAVPEKDRVGLAPLHKLLLKKRMVAYRALGRALTSERYRRIKQRWRGVLRSFQADDETSPPIWREAGRRIRRLYGEALHEGTAISAQSPPEQLHELRKTCKKLRYLIEFFGPLYSETRLRNGVRALKKLQNNLGLYQDAQIQRALLMSLLGELEVTGTVALDTRRAMEHLAAQRATMQDQARRQFDEIFLAFASDEAEGGYRKLFKAASSGRDHGFSPEGRKE</sequence>
<feature type="domain" description="CHAD" evidence="1">
    <location>
        <begin position="222"/>
        <end position="506"/>
    </location>
</feature>
<reference evidence="2" key="2">
    <citation type="journal article" date="2023" name="Syst. Appl. Microbiol.">
        <title>Govania unica gen. nov., sp. nov., a rare biosphere bacterium that represents a novel family in the class Alphaproteobacteria.</title>
        <authorList>
            <person name="Vandamme P."/>
            <person name="Peeters C."/>
            <person name="Hettiarachchi A."/>
            <person name="Cnockaert M."/>
            <person name="Carlier A."/>
        </authorList>
    </citation>
    <scope>NUCLEOTIDE SEQUENCE</scope>
    <source>
        <strain evidence="2">LMG 31809</strain>
    </source>
</reference>
<dbReference type="Pfam" id="PF05235">
    <property type="entry name" value="CHAD"/>
    <property type="match status" value="1"/>
</dbReference>
<dbReference type="Proteomes" id="UP001141619">
    <property type="component" value="Unassembled WGS sequence"/>
</dbReference>
<reference evidence="2" key="1">
    <citation type="submission" date="2022-08" db="EMBL/GenBank/DDBJ databases">
        <authorList>
            <person name="Vandamme P."/>
            <person name="Hettiarachchi A."/>
            <person name="Peeters C."/>
            <person name="Cnockaert M."/>
            <person name="Carlier A."/>
        </authorList>
    </citation>
    <scope>NUCLEOTIDE SEQUENCE</scope>
    <source>
        <strain evidence="2">LMG 31809</strain>
    </source>
</reference>
<keyword evidence="3" id="KW-1185">Reference proteome</keyword>
<dbReference type="Gene3D" id="1.40.20.10">
    <property type="entry name" value="CHAD domain"/>
    <property type="match status" value="1"/>
</dbReference>
<dbReference type="InterPro" id="IPR038186">
    <property type="entry name" value="CHAD_dom_sf"/>
</dbReference>
<dbReference type="PANTHER" id="PTHR39339">
    <property type="entry name" value="SLR1444 PROTEIN"/>
    <property type="match status" value="1"/>
</dbReference>
<organism evidence="2 3">
    <name type="scientific">Govanella unica</name>
    <dbReference type="NCBI Taxonomy" id="2975056"/>
    <lineage>
        <taxon>Bacteria</taxon>
        <taxon>Pseudomonadati</taxon>
        <taxon>Pseudomonadota</taxon>
        <taxon>Alphaproteobacteria</taxon>
        <taxon>Emcibacterales</taxon>
        <taxon>Govanellaceae</taxon>
        <taxon>Govanella</taxon>
    </lineage>
</organism>
<evidence type="ECO:0000313" key="2">
    <source>
        <dbReference type="EMBL" id="MDA5193185.1"/>
    </source>
</evidence>
<dbReference type="EMBL" id="JANWOI010000001">
    <property type="protein sequence ID" value="MDA5193185.1"/>
    <property type="molecule type" value="Genomic_DNA"/>
</dbReference>
<evidence type="ECO:0000259" key="1">
    <source>
        <dbReference type="PROSITE" id="PS51708"/>
    </source>
</evidence>
<dbReference type="AlphaFoldDB" id="A0A9X3Z6G8"/>
<dbReference type="SMART" id="SM00880">
    <property type="entry name" value="CHAD"/>
    <property type="match status" value="1"/>
</dbReference>
<gene>
    <name evidence="2" type="ORF">NYP16_04340</name>
</gene>
<dbReference type="PANTHER" id="PTHR39339:SF1">
    <property type="entry name" value="CHAD DOMAIN-CONTAINING PROTEIN"/>
    <property type="match status" value="1"/>
</dbReference>
<proteinExistence type="predicted"/>